<dbReference type="EMBL" id="VDLX02000005">
    <property type="protein sequence ID" value="KAB8194732.1"/>
    <property type="molecule type" value="Genomic_DNA"/>
</dbReference>
<gene>
    <name evidence="2" type="ORF">FH608_016290</name>
</gene>
<keyword evidence="3" id="KW-1185">Reference proteome</keyword>
<dbReference type="Gene3D" id="3.40.50.150">
    <property type="entry name" value="Vaccinia Virus protein VP39"/>
    <property type="match status" value="1"/>
</dbReference>
<dbReference type="CDD" id="cd02440">
    <property type="entry name" value="AdoMet_MTases"/>
    <property type="match status" value="1"/>
</dbReference>
<dbReference type="SUPFAM" id="SSF53335">
    <property type="entry name" value="S-adenosyl-L-methionine-dependent methyltransferases"/>
    <property type="match status" value="1"/>
</dbReference>
<dbReference type="PANTHER" id="PTHR43591:SF108">
    <property type="entry name" value="S-ADENOSYL-L-METHIONINE-DEPENDENT METHYLTRANSFERASE"/>
    <property type="match status" value="1"/>
</dbReference>
<keyword evidence="2" id="KW-0808">Transferase</keyword>
<dbReference type="Proteomes" id="UP000312512">
    <property type="component" value="Unassembled WGS sequence"/>
</dbReference>
<dbReference type="AlphaFoldDB" id="A0A5C4WN16"/>
<name>A0A5C4WN16_9ACTN</name>
<reference evidence="2 3" key="1">
    <citation type="submission" date="2019-10" db="EMBL/GenBank/DDBJ databases">
        <title>Nonomuraea sp. nov., isolated from Phyllanthus amarus.</title>
        <authorList>
            <person name="Klykleung N."/>
            <person name="Tanasupawat S."/>
        </authorList>
    </citation>
    <scope>NUCLEOTIDE SEQUENCE [LARGE SCALE GENOMIC DNA]</scope>
    <source>
        <strain evidence="2 3">PA1-10</strain>
    </source>
</reference>
<sequence>MTGTVNTAQEQMWNGEEGRRWTEHHRHLDRMAEPANGHLFAGAAIAGSDHVLDIGCGTGHTTRIAARHASSGQAVGIDLSAPMLELARRIAAEESLANITFERGDAQVHPLPSGRFDVAISRAGIMFFDDPVAAFANIRRSLRRKGRLAFLCHRDGGEQMRGVFTALARHLPSLDLDGHRKGVADFTDAGHIRRVLDQAGFTGIATSPVEYLTVLGRDAMDAAGFLLDVQLAGFVADAESAALTRARDALASALRPYESGDAVRLPASAWIVTAHSG</sequence>
<protein>
    <submittedName>
        <fullName evidence="2">Methyltransferase domain-containing protein</fullName>
    </submittedName>
</protein>
<evidence type="ECO:0000313" key="2">
    <source>
        <dbReference type="EMBL" id="KAB8194732.1"/>
    </source>
</evidence>
<dbReference type="GO" id="GO:0008168">
    <property type="term" value="F:methyltransferase activity"/>
    <property type="evidence" value="ECO:0007669"/>
    <property type="project" value="UniProtKB-KW"/>
</dbReference>
<proteinExistence type="predicted"/>
<dbReference type="InterPro" id="IPR029063">
    <property type="entry name" value="SAM-dependent_MTases_sf"/>
</dbReference>
<feature type="domain" description="Methyltransferase" evidence="1">
    <location>
        <begin position="51"/>
        <end position="146"/>
    </location>
</feature>
<dbReference type="OrthoDB" id="9777638at2"/>
<dbReference type="InterPro" id="IPR041698">
    <property type="entry name" value="Methyltransf_25"/>
</dbReference>
<dbReference type="PANTHER" id="PTHR43591">
    <property type="entry name" value="METHYLTRANSFERASE"/>
    <property type="match status" value="1"/>
</dbReference>
<dbReference type="Pfam" id="PF13649">
    <property type="entry name" value="Methyltransf_25"/>
    <property type="match status" value="1"/>
</dbReference>
<dbReference type="GO" id="GO:0032259">
    <property type="term" value="P:methylation"/>
    <property type="evidence" value="ECO:0007669"/>
    <property type="project" value="UniProtKB-KW"/>
</dbReference>
<organism evidence="2 3">
    <name type="scientific">Nonomuraea phyllanthi</name>
    <dbReference type="NCBI Taxonomy" id="2219224"/>
    <lineage>
        <taxon>Bacteria</taxon>
        <taxon>Bacillati</taxon>
        <taxon>Actinomycetota</taxon>
        <taxon>Actinomycetes</taxon>
        <taxon>Streptosporangiales</taxon>
        <taxon>Streptosporangiaceae</taxon>
        <taxon>Nonomuraea</taxon>
    </lineage>
</organism>
<evidence type="ECO:0000259" key="1">
    <source>
        <dbReference type="Pfam" id="PF13649"/>
    </source>
</evidence>
<accession>A0A5C4WN16</accession>
<evidence type="ECO:0000313" key="3">
    <source>
        <dbReference type="Proteomes" id="UP000312512"/>
    </source>
</evidence>
<dbReference type="RefSeq" id="WP_139631324.1">
    <property type="nucleotide sequence ID" value="NZ_VDLX02000005.1"/>
</dbReference>
<comment type="caution">
    <text evidence="2">The sequence shown here is derived from an EMBL/GenBank/DDBJ whole genome shotgun (WGS) entry which is preliminary data.</text>
</comment>
<keyword evidence="2" id="KW-0489">Methyltransferase</keyword>